<dbReference type="GO" id="GO:0006355">
    <property type="term" value="P:regulation of DNA-templated transcription"/>
    <property type="evidence" value="ECO:0007669"/>
    <property type="project" value="InterPro"/>
</dbReference>
<evidence type="ECO:0000256" key="5">
    <source>
        <dbReference type="SAM" id="MobiDB-lite"/>
    </source>
</evidence>
<feature type="compositionally biased region" description="Basic and acidic residues" evidence="5">
    <location>
        <begin position="1087"/>
        <end position="1096"/>
    </location>
</feature>
<feature type="compositionally biased region" description="Low complexity" evidence="5">
    <location>
        <begin position="849"/>
        <end position="875"/>
    </location>
</feature>
<dbReference type="InterPro" id="IPR013087">
    <property type="entry name" value="Znf_C2H2_type"/>
</dbReference>
<keyword evidence="3" id="KW-0804">Transcription</keyword>
<feature type="compositionally biased region" description="Polar residues" evidence="5">
    <location>
        <begin position="876"/>
        <end position="886"/>
    </location>
</feature>
<dbReference type="Gene3D" id="1.10.150.60">
    <property type="entry name" value="ARID DNA-binding domain"/>
    <property type="match status" value="1"/>
</dbReference>
<feature type="compositionally biased region" description="Low complexity" evidence="5">
    <location>
        <begin position="489"/>
        <end position="500"/>
    </location>
</feature>
<accession>A0AAN8GA97</accession>
<dbReference type="SMART" id="SM01014">
    <property type="entry name" value="ARID"/>
    <property type="match status" value="1"/>
</dbReference>
<feature type="compositionally biased region" description="Low complexity" evidence="5">
    <location>
        <begin position="1465"/>
        <end position="1483"/>
    </location>
</feature>
<dbReference type="InterPro" id="IPR052406">
    <property type="entry name" value="Chromatin_Remodeling_Comp"/>
</dbReference>
<dbReference type="SMART" id="SM00501">
    <property type="entry name" value="BRIGHT"/>
    <property type="match status" value="1"/>
</dbReference>
<feature type="region of interest" description="Disordered" evidence="5">
    <location>
        <begin position="1073"/>
        <end position="1099"/>
    </location>
</feature>
<dbReference type="SMART" id="SM00355">
    <property type="entry name" value="ZnF_C2H2"/>
    <property type="match status" value="2"/>
</dbReference>
<feature type="region of interest" description="Disordered" evidence="5">
    <location>
        <begin position="1174"/>
        <end position="1194"/>
    </location>
</feature>
<feature type="compositionally biased region" description="Low complexity" evidence="5">
    <location>
        <begin position="679"/>
        <end position="694"/>
    </location>
</feature>
<proteinExistence type="predicted"/>
<dbReference type="InterPro" id="IPR016024">
    <property type="entry name" value="ARM-type_fold"/>
</dbReference>
<dbReference type="GO" id="GO:0006325">
    <property type="term" value="P:chromatin organization"/>
    <property type="evidence" value="ECO:0007669"/>
    <property type="project" value="UniProtKB-KW"/>
</dbReference>
<feature type="compositionally biased region" description="Polar residues" evidence="5">
    <location>
        <begin position="976"/>
        <end position="996"/>
    </location>
</feature>
<feature type="region of interest" description="Disordered" evidence="5">
    <location>
        <begin position="666"/>
        <end position="700"/>
    </location>
</feature>
<feature type="compositionally biased region" description="Basic and acidic residues" evidence="5">
    <location>
        <begin position="479"/>
        <end position="488"/>
    </location>
</feature>
<evidence type="ECO:0000256" key="1">
    <source>
        <dbReference type="ARBA" id="ARBA00022853"/>
    </source>
</evidence>
<feature type="compositionally biased region" description="Pro residues" evidence="5">
    <location>
        <begin position="1453"/>
        <end position="1464"/>
    </location>
</feature>
<feature type="region of interest" description="Disordered" evidence="5">
    <location>
        <begin position="845"/>
        <end position="924"/>
    </location>
</feature>
<comment type="caution">
    <text evidence="7">The sequence shown here is derived from an EMBL/GenBank/DDBJ whole genome shotgun (WGS) entry which is preliminary data.</text>
</comment>
<dbReference type="Pfam" id="PF02257">
    <property type="entry name" value="RFX_DNA_binding"/>
    <property type="match status" value="1"/>
</dbReference>
<feature type="region of interest" description="Disordered" evidence="5">
    <location>
        <begin position="1448"/>
        <end position="1483"/>
    </location>
</feature>
<evidence type="ECO:0000313" key="8">
    <source>
        <dbReference type="Proteomes" id="UP001347796"/>
    </source>
</evidence>
<feature type="compositionally biased region" description="Low complexity" evidence="5">
    <location>
        <begin position="893"/>
        <end position="921"/>
    </location>
</feature>
<dbReference type="InterPro" id="IPR011989">
    <property type="entry name" value="ARM-like"/>
</dbReference>
<dbReference type="InterPro" id="IPR003150">
    <property type="entry name" value="DNA-bd_RFX"/>
</dbReference>
<evidence type="ECO:0000259" key="6">
    <source>
        <dbReference type="PROSITE" id="PS51011"/>
    </source>
</evidence>
<keyword evidence="4" id="KW-0539">Nucleus</keyword>
<dbReference type="PROSITE" id="PS00028">
    <property type="entry name" value="ZINC_FINGER_C2H2_1"/>
    <property type="match status" value="1"/>
</dbReference>
<feature type="region of interest" description="Disordered" evidence="5">
    <location>
        <begin position="713"/>
        <end position="744"/>
    </location>
</feature>
<dbReference type="Gene3D" id="1.25.10.10">
    <property type="entry name" value="Leucine-rich Repeat Variant"/>
    <property type="match status" value="1"/>
</dbReference>
<feature type="compositionally biased region" description="Low complexity" evidence="5">
    <location>
        <begin position="960"/>
        <end position="975"/>
    </location>
</feature>
<sequence length="1578" mass="173681">MANNSNKDPVVCDEERRSFIEDLHRFHQNRGTQFDLIPKLGGREVDLHRLYRRVVELGGWRKVCNELQWEDLQTEFQIPASCSNGEQALKYIYVRFLYLYEKLNFLGEDPDQKDPDADANPARKKATGPFYGVPLKYNYSQHQIPDLLRKNNGFSLDVISLNDYDKLEKALLSGLPNEVDFAINVCTLLSNEGRHVLRLDKSKQLLHLLLAHIGVFNSGNESLYDLYRHGWIPYSQRDFLRFWYESVQDESIKELITMNDVIYTRKKDVGNEVLHLGNDIGVHSVEGQRVTQLAVLLRNLSFEDINQKLMASNAVVFKFLMLCVHSTYGTLKQLALDTLGNLAAQMVFDSIGNHRTKLILDFITKSFCSDDKFTVVRALEILGKLCQVEKNESCLTETLLCKNYEDVFSLLTVHDIQLIVHTLEALYQLSELGQTTTTKIAQVRNAVDVLIDLITVDVQSFGANSLIGIKVVEYVPPPSDRKGEKGEVAEATSVTVSATADPSNQTPPSTPAKSATPAKSSIRKGPLIQVHDMEATTMNWFRATYEPRRSGRTFQIDLFTDYLQFCHKFSLANVLQSTEFSQLVRVAFPQTEIKTMTMPNGDKDICFLGFSKRANPKPFHLNNPVPKSISVSVNLPSGAQASNSSPLVANTPTPTLRQRLMEPPQHPIHQPIVHSGSGTTPNKTTPNTPTTPRTIAPKPVAKQLQLGSTVVITQGPRPPGTPDNSQVPASPPVKRQKIAPKPSIQQTNVQFPSIHNALQTDSNVVMKTAALLLDQDSFQKSTDTNLIKSLLAKKLSQNLVGRQNSSIASQQGAQLPDNIIITSSDQSGPEVISHSQTELNQHNTTAIPSTSSHSVESLSTNTTQPSSSQVPSTTSEDTTSSLQNVPQKRRNSSESCPVSPKSSKSQGSPRPSSPRALSPRSKNLDLEVCGEVEKAKNFVRKGTEATIERVENKGLQEIETNNSVSSSTATTSSPSLVYNNTSSNNHHQPVHSSSLSTYNTSLPLVTNNTITNNQNILPANGTDSHSKRVALTNDGDINKTSENIQNNSETQKCVKMNGNPNIRDKEVLGNKLLNNNTSIDPTVNTQDKTKSSDSNDVKMNNCQTNAKLVNGNVASPMGDCDLPPSPIYLNNIQSGLINGISDDSMDSLVGDKSVKTFPKEQITKLVEKASKMNGISHHIGNGDHVEEKVGNDKSNQECGRINNTICKESLENHRELNGSVELSSAVKSDKPVNKLFDQTDKLASTVVTSLIINAEVSPPVIKIQSILGEKRVCDTTRHVPTPETSRDSELSSDSFASSTAESVPEKHSIPICINIAQPTTISTVVEKASPINVSEKKVKCRKRSRSTTGNSIIINPECKTISVPVQVVDFMCEWAGCNRCFENARSVFCHVVKTHTLVGSDGMCQWAHCQPIKRQRWSLITHLQDLHCSDSALRARSAKRLQPHQTVVLKKPAPTPTPPAPSTPAPTTTITTTTATTTTASASTTNSTLVYPNDAAMQAIKRFLVRPPFQEFVDTGEGPVTKHIRLTAALILRNIARYSPVGRSLIRKKEGQISYVTMSAVESSTALANCLWEILNQH</sequence>
<feature type="compositionally biased region" description="Low complexity" evidence="5">
    <location>
        <begin position="511"/>
        <end position="520"/>
    </location>
</feature>
<dbReference type="Pfam" id="PF01388">
    <property type="entry name" value="ARID"/>
    <property type="match status" value="1"/>
</dbReference>
<keyword evidence="8" id="KW-1185">Reference proteome</keyword>
<reference evidence="7 8" key="1">
    <citation type="submission" date="2024-01" db="EMBL/GenBank/DDBJ databases">
        <title>The genome of the rayed Mediterranean limpet Patella caerulea (Linnaeus, 1758).</title>
        <authorList>
            <person name="Anh-Thu Weber A."/>
            <person name="Halstead-Nussloch G."/>
        </authorList>
    </citation>
    <scope>NUCLEOTIDE SEQUENCE [LARGE SCALE GENOMIC DNA]</scope>
    <source>
        <strain evidence="7">AATW-2023a</strain>
        <tissue evidence="7">Whole specimen</tissue>
    </source>
</reference>
<organism evidence="7 8">
    <name type="scientific">Patella caerulea</name>
    <name type="common">Rayed Mediterranean limpet</name>
    <dbReference type="NCBI Taxonomy" id="87958"/>
    <lineage>
        <taxon>Eukaryota</taxon>
        <taxon>Metazoa</taxon>
        <taxon>Spiralia</taxon>
        <taxon>Lophotrochozoa</taxon>
        <taxon>Mollusca</taxon>
        <taxon>Gastropoda</taxon>
        <taxon>Patellogastropoda</taxon>
        <taxon>Patelloidea</taxon>
        <taxon>Patellidae</taxon>
        <taxon>Patella</taxon>
    </lineage>
</organism>
<dbReference type="InterPro" id="IPR001606">
    <property type="entry name" value="ARID_dom"/>
</dbReference>
<dbReference type="GO" id="GO:0003677">
    <property type="term" value="F:DNA binding"/>
    <property type="evidence" value="ECO:0007669"/>
    <property type="project" value="InterPro"/>
</dbReference>
<evidence type="ECO:0000256" key="4">
    <source>
        <dbReference type="ARBA" id="ARBA00023242"/>
    </source>
</evidence>
<dbReference type="InterPro" id="IPR036388">
    <property type="entry name" value="WH-like_DNA-bd_sf"/>
</dbReference>
<keyword evidence="2" id="KW-0805">Transcription regulation</keyword>
<dbReference type="Proteomes" id="UP001347796">
    <property type="component" value="Unassembled WGS sequence"/>
</dbReference>
<gene>
    <name evidence="7" type="ORF">SNE40_020112</name>
</gene>
<dbReference type="PANTHER" id="PTHR22970">
    <property type="entry name" value="AT-RICH INTERACTIVE DOMAIN-CONTAINING PROTEIN 2"/>
    <property type="match status" value="1"/>
</dbReference>
<dbReference type="SUPFAM" id="SSF46774">
    <property type="entry name" value="ARID-like"/>
    <property type="match status" value="1"/>
</dbReference>
<feature type="region of interest" description="Disordered" evidence="5">
    <location>
        <begin position="479"/>
        <end position="523"/>
    </location>
</feature>
<dbReference type="PANTHER" id="PTHR22970:SF14">
    <property type="entry name" value="AT-RICH INTERACTIVE DOMAIN-CONTAINING PROTEIN 2"/>
    <property type="match status" value="1"/>
</dbReference>
<dbReference type="EMBL" id="JAZGQO010000015">
    <property type="protein sequence ID" value="KAK6168970.1"/>
    <property type="molecule type" value="Genomic_DNA"/>
</dbReference>
<feature type="domain" description="ARID" evidence="6">
    <location>
        <begin position="13"/>
        <end position="105"/>
    </location>
</feature>
<evidence type="ECO:0000256" key="2">
    <source>
        <dbReference type="ARBA" id="ARBA00023015"/>
    </source>
</evidence>
<feature type="compositionally biased region" description="Basic and acidic residues" evidence="5">
    <location>
        <begin position="1180"/>
        <end position="1194"/>
    </location>
</feature>
<dbReference type="SUPFAM" id="SSF48371">
    <property type="entry name" value="ARM repeat"/>
    <property type="match status" value="1"/>
</dbReference>
<feature type="region of interest" description="Disordered" evidence="5">
    <location>
        <begin position="1277"/>
        <end position="1302"/>
    </location>
</feature>
<protein>
    <recommendedName>
        <fullName evidence="6">ARID domain-containing protein</fullName>
    </recommendedName>
</protein>
<dbReference type="PROSITE" id="PS51011">
    <property type="entry name" value="ARID"/>
    <property type="match status" value="1"/>
</dbReference>
<keyword evidence="1" id="KW-0156">Chromatin regulator</keyword>
<evidence type="ECO:0000313" key="7">
    <source>
        <dbReference type="EMBL" id="KAK6168970.1"/>
    </source>
</evidence>
<feature type="compositionally biased region" description="Polar residues" evidence="5">
    <location>
        <begin position="1073"/>
        <end position="1086"/>
    </location>
</feature>
<evidence type="ECO:0000256" key="3">
    <source>
        <dbReference type="ARBA" id="ARBA00023163"/>
    </source>
</evidence>
<dbReference type="Gene3D" id="1.10.10.10">
    <property type="entry name" value="Winged helix-like DNA-binding domain superfamily/Winged helix DNA-binding domain"/>
    <property type="match status" value="1"/>
</dbReference>
<feature type="compositionally biased region" description="Low complexity" evidence="5">
    <location>
        <begin position="1291"/>
        <end position="1302"/>
    </location>
</feature>
<name>A0AAN8GA97_PATCE</name>
<feature type="region of interest" description="Disordered" evidence="5">
    <location>
        <begin position="958"/>
        <end position="996"/>
    </location>
</feature>
<dbReference type="InterPro" id="IPR036431">
    <property type="entry name" value="ARID_dom_sf"/>
</dbReference>